<name>A0A6S6T981_9BACT</name>
<dbReference type="Pfam" id="PF02617">
    <property type="entry name" value="ClpS"/>
    <property type="match status" value="1"/>
</dbReference>
<evidence type="ECO:0000313" key="3">
    <source>
        <dbReference type="EMBL" id="CAA6811950.1"/>
    </source>
</evidence>
<dbReference type="GO" id="GO:0008233">
    <property type="term" value="F:peptidase activity"/>
    <property type="evidence" value="ECO:0007669"/>
    <property type="project" value="UniProtKB-KW"/>
</dbReference>
<proteinExistence type="inferred from homology"/>
<comment type="similarity">
    <text evidence="1">Belongs to the ClpS family.</text>
</comment>
<gene>
    <name evidence="1" type="primary">clpS</name>
    <name evidence="3" type="ORF">HELGO_WM232</name>
</gene>
<organism evidence="3">
    <name type="scientific">uncultured Sulfurovum sp</name>
    <dbReference type="NCBI Taxonomy" id="269237"/>
    <lineage>
        <taxon>Bacteria</taxon>
        <taxon>Pseudomonadati</taxon>
        <taxon>Campylobacterota</taxon>
        <taxon>Epsilonproteobacteria</taxon>
        <taxon>Campylobacterales</taxon>
        <taxon>Sulfurovaceae</taxon>
        <taxon>Sulfurovum</taxon>
        <taxon>environmental samples</taxon>
    </lineage>
</organism>
<dbReference type="SUPFAM" id="SSF54736">
    <property type="entry name" value="ClpS-like"/>
    <property type="match status" value="1"/>
</dbReference>
<dbReference type="InterPro" id="IPR014719">
    <property type="entry name" value="Ribosomal_bL12_C/ClpS-like"/>
</dbReference>
<dbReference type="InterPro" id="IPR022935">
    <property type="entry name" value="ClpS"/>
</dbReference>
<dbReference type="HAMAP" id="MF_00302">
    <property type="entry name" value="ClpS"/>
    <property type="match status" value="1"/>
</dbReference>
<dbReference type="GO" id="GO:0006508">
    <property type="term" value="P:proteolysis"/>
    <property type="evidence" value="ECO:0007669"/>
    <property type="project" value="UniProtKB-UniRule"/>
</dbReference>
<keyword evidence="3" id="KW-0645">Protease</keyword>
<dbReference type="AlphaFoldDB" id="A0A6S6T981"/>
<accession>A0A6S6T981</accession>
<dbReference type="Gene3D" id="3.30.1390.10">
    <property type="match status" value="1"/>
</dbReference>
<reference evidence="3" key="1">
    <citation type="submission" date="2020-01" db="EMBL/GenBank/DDBJ databases">
        <authorList>
            <person name="Meier V. D."/>
            <person name="Meier V D."/>
        </authorList>
    </citation>
    <scope>NUCLEOTIDE SEQUENCE</scope>
    <source>
        <strain evidence="3">HLG_WM_MAG_01</strain>
    </source>
</reference>
<dbReference type="InterPro" id="IPR003769">
    <property type="entry name" value="ClpS_core"/>
</dbReference>
<evidence type="ECO:0000256" key="1">
    <source>
        <dbReference type="HAMAP-Rule" id="MF_00302"/>
    </source>
</evidence>
<dbReference type="GO" id="GO:0030163">
    <property type="term" value="P:protein catabolic process"/>
    <property type="evidence" value="ECO:0007669"/>
    <property type="project" value="InterPro"/>
</dbReference>
<evidence type="ECO:0000259" key="2">
    <source>
        <dbReference type="Pfam" id="PF02617"/>
    </source>
</evidence>
<dbReference type="EMBL" id="CACVAS010000058">
    <property type="protein sequence ID" value="CAA6811950.1"/>
    <property type="molecule type" value="Genomic_DNA"/>
</dbReference>
<protein>
    <recommendedName>
        <fullName evidence="1">ATP-dependent Clp protease adapter protein ClpS</fullName>
    </recommendedName>
</protein>
<keyword evidence="3" id="KW-0378">Hydrolase</keyword>
<feature type="domain" description="Adaptor protein ClpS core" evidence="2">
    <location>
        <begin position="18"/>
        <end position="95"/>
    </location>
</feature>
<sequence length="100" mass="11504">MPVTVKPRVNIKIMQINEPKIYFVSIIYDKYISWEFCMRVLTDVFHMSTDNAQMITDEILTNGEGLCGGYMYEIAQSKAVIVEELAEKEGFSLQCIIEEV</sequence>
<comment type="subunit">
    <text evidence="1">Binds to the N-terminal domain of the chaperone ClpA.</text>
</comment>
<comment type="function">
    <text evidence="1">Involved in the modulation of the specificity of the ClpAP-mediated ATP-dependent protein degradation.</text>
</comment>